<proteinExistence type="inferred from homology"/>
<keyword evidence="3" id="KW-0812">Transmembrane</keyword>
<keyword evidence="5" id="KW-0808">Transferase</keyword>
<feature type="transmembrane region" description="Helical" evidence="3">
    <location>
        <begin position="306"/>
        <end position="324"/>
    </location>
</feature>
<evidence type="ECO:0000313" key="5">
    <source>
        <dbReference type="EMBL" id="PEC21405.1"/>
    </source>
</evidence>
<keyword evidence="3" id="KW-0472">Membrane</keyword>
<dbReference type="GO" id="GO:0016747">
    <property type="term" value="F:acyltransferase activity, transferring groups other than amino-acyl groups"/>
    <property type="evidence" value="ECO:0007669"/>
    <property type="project" value="InterPro"/>
</dbReference>
<dbReference type="AlphaFoldDB" id="A0A2A7HXQ1"/>
<evidence type="ECO:0000313" key="6">
    <source>
        <dbReference type="Proteomes" id="UP000220006"/>
    </source>
</evidence>
<dbReference type="Proteomes" id="UP000220006">
    <property type="component" value="Unassembled WGS sequence"/>
</dbReference>
<dbReference type="InterPro" id="IPR052734">
    <property type="entry name" value="Nod_factor_acetyltransferase"/>
</dbReference>
<sequence>MIDKKRELWLDAAKGFAMILVVAGHVYNHNNLITYIYWFHMPAFFLFSGYVSKPVERWSQVGPYLKRRAHSLLIPYITYLGLFTLIRYAEELIQGNISLNWYLEDIEKVIFGGRFITSYYGVFWFVTCLFFTQVLFLIIFLIFKRTKTRLLFIMLLYIVSHIEGSYIGTLSGLEPSLHVWIPWNIDVSMLALVYYSIGYYVKPYVKQIPSVLTALCILLIIGFITIQELNLMDYHLSMKYVSYEHYGLDVVIPLVMTIAYCGIFQLIKSVKILSLFSLINNKSMAIMYMHIGVNKILLQFMDYGNVTYTIVGVTVPLFITIFILEKKDIIRNHFLIILQRRSELRRSKGMRTG</sequence>
<dbReference type="RefSeq" id="WP_097904331.1">
    <property type="nucleotide sequence ID" value="NZ_NVLK01000027.1"/>
</dbReference>
<feature type="transmembrane region" description="Helical" evidence="3">
    <location>
        <begin position="122"/>
        <end position="143"/>
    </location>
</feature>
<evidence type="ECO:0000256" key="2">
    <source>
        <dbReference type="ARBA" id="ARBA00007400"/>
    </source>
</evidence>
<dbReference type="PANTHER" id="PTHR37312">
    <property type="entry name" value="MEMBRANE-BOUND ACYLTRANSFERASE YKRP-RELATED"/>
    <property type="match status" value="1"/>
</dbReference>
<feature type="transmembrane region" description="Helical" evidence="3">
    <location>
        <begin position="180"/>
        <end position="201"/>
    </location>
</feature>
<reference evidence="5 6" key="1">
    <citation type="submission" date="2017-09" db="EMBL/GenBank/DDBJ databases">
        <title>Large-scale bioinformatics analysis of Bacillus genomes uncovers conserved roles of natural products in bacterial physiology.</title>
        <authorList>
            <consortium name="Agbiome Team Llc"/>
            <person name="Bleich R.M."/>
            <person name="Grubbs K.J."/>
            <person name="Santa Maria K.C."/>
            <person name="Allen S.E."/>
            <person name="Farag S."/>
            <person name="Shank E.A."/>
            <person name="Bowers A."/>
        </authorList>
    </citation>
    <scope>NUCLEOTIDE SEQUENCE [LARGE SCALE GENOMIC DNA]</scope>
    <source>
        <strain evidence="5 6">AFS096845</strain>
    </source>
</reference>
<keyword evidence="5" id="KW-0012">Acyltransferase</keyword>
<organism evidence="5 6">
    <name type="scientific">Bacillus cereus</name>
    <dbReference type="NCBI Taxonomy" id="1396"/>
    <lineage>
        <taxon>Bacteria</taxon>
        <taxon>Bacillati</taxon>
        <taxon>Bacillota</taxon>
        <taxon>Bacilli</taxon>
        <taxon>Bacillales</taxon>
        <taxon>Bacillaceae</taxon>
        <taxon>Bacillus</taxon>
        <taxon>Bacillus cereus group</taxon>
    </lineage>
</organism>
<comment type="caution">
    <text evidence="5">The sequence shown here is derived from an EMBL/GenBank/DDBJ whole genome shotgun (WGS) entry which is preliminary data.</text>
</comment>
<evidence type="ECO:0000259" key="4">
    <source>
        <dbReference type="Pfam" id="PF01757"/>
    </source>
</evidence>
<feature type="transmembrane region" description="Helical" evidence="3">
    <location>
        <begin position="32"/>
        <end position="51"/>
    </location>
</feature>
<name>A0A2A7HXQ1_BACCE</name>
<comment type="subcellular location">
    <subcellularLocation>
        <location evidence="1">Membrane</location>
    </subcellularLocation>
</comment>
<comment type="similarity">
    <text evidence="2">Belongs to the acyltransferase 3 family.</text>
</comment>
<feature type="transmembrane region" description="Helical" evidence="3">
    <location>
        <begin position="246"/>
        <end position="267"/>
    </location>
</feature>
<feature type="transmembrane region" description="Helical" evidence="3">
    <location>
        <begin position="7"/>
        <end position="26"/>
    </location>
</feature>
<feature type="transmembrane region" description="Helical" evidence="3">
    <location>
        <begin position="208"/>
        <end position="226"/>
    </location>
</feature>
<protein>
    <submittedName>
        <fullName evidence="5">Acyltransferase</fullName>
    </submittedName>
</protein>
<feature type="domain" description="Acyltransferase 3" evidence="4">
    <location>
        <begin position="8"/>
        <end position="323"/>
    </location>
</feature>
<evidence type="ECO:0000256" key="1">
    <source>
        <dbReference type="ARBA" id="ARBA00004370"/>
    </source>
</evidence>
<dbReference type="EMBL" id="NVLK01000027">
    <property type="protein sequence ID" value="PEC21405.1"/>
    <property type="molecule type" value="Genomic_DNA"/>
</dbReference>
<keyword evidence="3" id="KW-1133">Transmembrane helix</keyword>
<dbReference type="Pfam" id="PF01757">
    <property type="entry name" value="Acyl_transf_3"/>
    <property type="match status" value="1"/>
</dbReference>
<accession>A0A2A7HXQ1</accession>
<dbReference type="InterPro" id="IPR002656">
    <property type="entry name" value="Acyl_transf_3_dom"/>
</dbReference>
<evidence type="ECO:0000256" key="3">
    <source>
        <dbReference type="SAM" id="Phobius"/>
    </source>
</evidence>
<feature type="transmembrane region" description="Helical" evidence="3">
    <location>
        <begin position="72"/>
        <end position="89"/>
    </location>
</feature>
<dbReference type="PANTHER" id="PTHR37312:SF1">
    <property type="entry name" value="MEMBRANE-BOUND ACYLTRANSFERASE YKRP-RELATED"/>
    <property type="match status" value="1"/>
</dbReference>
<gene>
    <name evidence="5" type="ORF">COM96_14135</name>
</gene>
<feature type="transmembrane region" description="Helical" evidence="3">
    <location>
        <begin position="279"/>
        <end position="300"/>
    </location>
</feature>
<feature type="transmembrane region" description="Helical" evidence="3">
    <location>
        <begin position="150"/>
        <end position="168"/>
    </location>
</feature>